<dbReference type="STRING" id="1658174.A0A1J9R6F8"/>
<gene>
    <name evidence="4" type="ORF">ACJ73_05068</name>
</gene>
<evidence type="ECO:0000256" key="2">
    <source>
        <dbReference type="SAM" id="MobiDB-lite"/>
    </source>
</evidence>
<dbReference type="InterPro" id="IPR016197">
    <property type="entry name" value="Chromo-like_dom_sf"/>
</dbReference>
<dbReference type="OrthoDB" id="4925745at2759"/>
<dbReference type="VEuPathDB" id="FungiDB:ACJ73_05068"/>
<evidence type="ECO:0000256" key="1">
    <source>
        <dbReference type="ARBA" id="ARBA00011353"/>
    </source>
</evidence>
<comment type="subunit">
    <text evidence="1">Component of the NuA4 histone acetyltransferase complex.</text>
</comment>
<feature type="domain" description="Chromo" evidence="3">
    <location>
        <begin position="62"/>
        <end position="120"/>
    </location>
</feature>
<evidence type="ECO:0000259" key="3">
    <source>
        <dbReference type="PROSITE" id="PS50013"/>
    </source>
</evidence>
<dbReference type="SUPFAM" id="SSF54160">
    <property type="entry name" value="Chromo domain-like"/>
    <property type="match status" value="1"/>
</dbReference>
<evidence type="ECO:0000313" key="5">
    <source>
        <dbReference type="Proteomes" id="UP000242791"/>
    </source>
</evidence>
<comment type="caution">
    <text evidence="4">The sequence shown here is derived from an EMBL/GenBank/DDBJ whole genome shotgun (WGS) entry which is preliminary data.</text>
</comment>
<dbReference type="Pfam" id="PF00385">
    <property type="entry name" value="Chromo"/>
    <property type="match status" value="1"/>
</dbReference>
<feature type="region of interest" description="Disordered" evidence="2">
    <location>
        <begin position="105"/>
        <end position="128"/>
    </location>
</feature>
<dbReference type="PROSITE" id="PS50013">
    <property type="entry name" value="CHROMO_2"/>
    <property type="match status" value="1"/>
</dbReference>
<dbReference type="Proteomes" id="UP000242791">
    <property type="component" value="Unassembled WGS sequence"/>
</dbReference>
<dbReference type="InterPro" id="IPR023780">
    <property type="entry name" value="Chromo_domain"/>
</dbReference>
<dbReference type="CDD" id="cd00024">
    <property type="entry name" value="CD_CSD"/>
    <property type="match status" value="1"/>
</dbReference>
<dbReference type="InterPro" id="IPR000953">
    <property type="entry name" value="Chromo/chromo_shadow_dom"/>
</dbReference>
<dbReference type="SMART" id="SM00298">
    <property type="entry name" value="CHROMO"/>
    <property type="match status" value="1"/>
</dbReference>
<dbReference type="EMBL" id="LGTZ01000758">
    <property type="protein sequence ID" value="OJD23580.1"/>
    <property type="molecule type" value="Genomic_DNA"/>
</dbReference>
<keyword evidence="5" id="KW-1185">Reference proteome</keyword>
<organism evidence="4 5">
    <name type="scientific">Blastomyces percursus</name>
    <dbReference type="NCBI Taxonomy" id="1658174"/>
    <lineage>
        <taxon>Eukaryota</taxon>
        <taxon>Fungi</taxon>
        <taxon>Dikarya</taxon>
        <taxon>Ascomycota</taxon>
        <taxon>Pezizomycotina</taxon>
        <taxon>Eurotiomycetes</taxon>
        <taxon>Eurotiomycetidae</taxon>
        <taxon>Onygenales</taxon>
        <taxon>Ajellomycetaceae</taxon>
        <taxon>Blastomyces</taxon>
    </lineage>
</organism>
<accession>A0A1J9R6F8</accession>
<proteinExistence type="predicted"/>
<name>A0A1J9R6F8_9EURO</name>
<reference evidence="4 5" key="1">
    <citation type="submission" date="2015-08" db="EMBL/GenBank/DDBJ databases">
        <title>Emmonsia species relationships and genome sequence.</title>
        <authorList>
            <person name="Cuomo C.A."/>
            <person name="Schwartz I.S."/>
            <person name="Kenyon C."/>
            <person name="De Hoog G.S."/>
            <person name="Govender N.P."/>
            <person name="Botha A."/>
            <person name="Moreno L."/>
            <person name="De Vries M."/>
            <person name="Munoz J.F."/>
            <person name="Stielow J.B."/>
        </authorList>
    </citation>
    <scope>NUCLEOTIDE SEQUENCE [LARGE SCALE GENOMIC DNA]</scope>
    <source>
        <strain evidence="4 5">EI222</strain>
    </source>
</reference>
<protein>
    <recommendedName>
        <fullName evidence="3">Chromo domain-containing protein</fullName>
    </recommendedName>
</protein>
<dbReference type="GO" id="GO:0006338">
    <property type="term" value="P:chromatin remodeling"/>
    <property type="evidence" value="ECO:0007669"/>
    <property type="project" value="UniProtKB-ARBA"/>
</dbReference>
<dbReference type="AlphaFoldDB" id="A0A1J9R6F8"/>
<sequence>MDMNGIRAKVPKAAGKGINWSYHLPFGASTQYSHVSLLEPYNRRDGALPELGPDLLDGEEEYQVEAVLKKRKQRNKTQYLVSWLGWGPSGDTWNQRKTYQTPRLSKFFQEQEPERETLRKPTPKCRKR</sequence>
<dbReference type="Gene3D" id="2.40.50.40">
    <property type="match status" value="1"/>
</dbReference>
<evidence type="ECO:0000313" key="4">
    <source>
        <dbReference type="EMBL" id="OJD23580.1"/>
    </source>
</evidence>